<reference evidence="3 4" key="1">
    <citation type="submission" date="2020-07" db="EMBL/GenBank/DDBJ databases">
        <title>Sequencing the genomes of 1000 actinobacteria strains.</title>
        <authorList>
            <person name="Klenk H.-P."/>
        </authorList>
    </citation>
    <scope>NUCLEOTIDE SEQUENCE [LARGE SCALE GENOMIC DNA]</scope>
    <source>
        <strain evidence="3 4">DSM 44442</strain>
    </source>
</reference>
<dbReference type="PANTHER" id="PTHR30486:SF6">
    <property type="entry name" value="TYPE IV PILUS RETRACTATION ATPASE PILT"/>
    <property type="match status" value="1"/>
</dbReference>
<dbReference type="AlphaFoldDB" id="A0A7Z0EV62"/>
<dbReference type="GO" id="GO:0016887">
    <property type="term" value="F:ATP hydrolysis activity"/>
    <property type="evidence" value="ECO:0007669"/>
    <property type="project" value="InterPro"/>
</dbReference>
<dbReference type="EMBL" id="JACCFS010000001">
    <property type="protein sequence ID" value="NYJ37915.1"/>
    <property type="molecule type" value="Genomic_DNA"/>
</dbReference>
<comment type="caution">
    <text evidence="3">The sequence shown here is derived from an EMBL/GenBank/DDBJ whole genome shotgun (WGS) entry which is preliminary data.</text>
</comment>
<dbReference type="Pfam" id="PF00437">
    <property type="entry name" value="T2SSE"/>
    <property type="match status" value="1"/>
</dbReference>
<evidence type="ECO:0000259" key="2">
    <source>
        <dbReference type="Pfam" id="PF00437"/>
    </source>
</evidence>
<dbReference type="Proteomes" id="UP000572051">
    <property type="component" value="Unassembled WGS sequence"/>
</dbReference>
<dbReference type="SUPFAM" id="SSF52540">
    <property type="entry name" value="P-loop containing nucleoside triphosphate hydrolases"/>
    <property type="match status" value="1"/>
</dbReference>
<dbReference type="InterPro" id="IPR050921">
    <property type="entry name" value="T4SS_GSP_E_ATPase"/>
</dbReference>
<dbReference type="InterPro" id="IPR001482">
    <property type="entry name" value="T2SS/T4SS_dom"/>
</dbReference>
<accession>A0A7Z0EV62</accession>
<name>A0A7Z0EV62_9ACTN</name>
<feature type="domain" description="Bacterial type II secretion system protein E" evidence="2">
    <location>
        <begin position="102"/>
        <end position="375"/>
    </location>
</feature>
<proteinExistence type="inferred from homology"/>
<dbReference type="CDD" id="cd01130">
    <property type="entry name" value="VirB11-like_ATPase"/>
    <property type="match status" value="1"/>
</dbReference>
<dbReference type="PANTHER" id="PTHR30486">
    <property type="entry name" value="TWITCHING MOTILITY PROTEIN PILT"/>
    <property type="match status" value="1"/>
</dbReference>
<dbReference type="Gene3D" id="3.30.450.380">
    <property type="match status" value="1"/>
</dbReference>
<evidence type="ECO:0000313" key="4">
    <source>
        <dbReference type="Proteomes" id="UP000572051"/>
    </source>
</evidence>
<evidence type="ECO:0000256" key="1">
    <source>
        <dbReference type="ARBA" id="ARBA00006611"/>
    </source>
</evidence>
<dbReference type="InterPro" id="IPR027417">
    <property type="entry name" value="P-loop_NTPase"/>
</dbReference>
<dbReference type="RefSeq" id="WP_179829030.1">
    <property type="nucleotide sequence ID" value="NZ_JACCFS010000001.1"/>
</dbReference>
<keyword evidence="4" id="KW-1185">Reference proteome</keyword>
<evidence type="ECO:0000313" key="3">
    <source>
        <dbReference type="EMBL" id="NYJ37915.1"/>
    </source>
</evidence>
<protein>
    <submittedName>
        <fullName evidence="3">Flp pilus assembly CpaF family ATPase</fullName>
    </submittedName>
</protein>
<dbReference type="Gene3D" id="3.40.50.300">
    <property type="entry name" value="P-loop containing nucleotide triphosphate hydrolases"/>
    <property type="match status" value="1"/>
</dbReference>
<gene>
    <name evidence="3" type="ORF">HNR10_005796</name>
</gene>
<organism evidence="3 4">
    <name type="scientific">Nocardiopsis aegyptia</name>
    <dbReference type="NCBI Taxonomy" id="220378"/>
    <lineage>
        <taxon>Bacteria</taxon>
        <taxon>Bacillati</taxon>
        <taxon>Actinomycetota</taxon>
        <taxon>Actinomycetes</taxon>
        <taxon>Streptosporangiales</taxon>
        <taxon>Nocardiopsidaceae</taxon>
        <taxon>Nocardiopsis</taxon>
    </lineage>
</organism>
<comment type="similarity">
    <text evidence="1">Belongs to the GSP E family.</text>
</comment>
<sequence length="456" mass="49174">MSRIDEMFEKNPTQPLDLDRGVAEREDEWVEWTAAEATRRLSELLRENAEIGAADYRREAERVIARILDEAASEALSAGRPVLSPATEEAISRRAIAQVCGLGPLQPLLDDPEIENINVNGSRVWVRYADGRREQRPPLFDDPDSLVALVRRIAAESATGERRFDPGAPILDMPMPGGERLNAVMEVARQPSVSIRRHRHSRTSLERLRKLGTLDPFLVRLLRAAVLARRNTVITGGTGAGKTTLLRALASEIPATERLVTIEDVFELGLDRNTDAHPDCVALQARPANIEGVGEITIADLVRAALRMSPDRVIVGETRGQETVPLLNAMSQGNDGSLTTLHAADSSGAFTKLGAYAAQSAERLPLEATASLVAAAVHLVVHVSAVPTGGRRVTSVREVVGAEGQNVVSNEIYRRARTGERLPAAPPSPDTLDALVDAGFDAGLLHDDVSVGGPFS</sequence>